<dbReference type="PANTHER" id="PTHR35841:SF1">
    <property type="entry name" value="PHOSPHONATES-BINDING PERIPLASMIC PROTEIN"/>
    <property type="match status" value="1"/>
</dbReference>
<evidence type="ECO:0008006" key="6">
    <source>
        <dbReference type="Google" id="ProtNLM"/>
    </source>
</evidence>
<dbReference type="GO" id="GO:0055085">
    <property type="term" value="P:transmembrane transport"/>
    <property type="evidence" value="ECO:0007669"/>
    <property type="project" value="InterPro"/>
</dbReference>
<evidence type="ECO:0000256" key="3">
    <source>
        <dbReference type="SAM" id="SignalP"/>
    </source>
</evidence>
<comment type="caution">
    <text evidence="4">The sequence shown here is derived from an EMBL/GenBank/DDBJ whole genome shotgun (WGS) entry which is preliminary data.</text>
</comment>
<dbReference type="Proteomes" id="UP000186736">
    <property type="component" value="Unassembled WGS sequence"/>
</dbReference>
<evidence type="ECO:0000256" key="1">
    <source>
        <dbReference type="ARBA" id="ARBA00007162"/>
    </source>
</evidence>
<dbReference type="RefSeq" id="WP_075805587.1">
    <property type="nucleotide sequence ID" value="NZ_MKZO01000047.1"/>
</dbReference>
<dbReference type="PANTHER" id="PTHR35841">
    <property type="entry name" value="PHOSPHONATES-BINDING PERIPLASMIC PROTEIN"/>
    <property type="match status" value="1"/>
</dbReference>
<dbReference type="OrthoDB" id="5318791at2"/>
<dbReference type="CDD" id="cd01071">
    <property type="entry name" value="PBP2_PhnD_like"/>
    <property type="match status" value="1"/>
</dbReference>
<dbReference type="EMBL" id="MKZO01000047">
    <property type="protein sequence ID" value="OLS60488.1"/>
    <property type="molecule type" value="Genomic_DNA"/>
</dbReference>
<reference evidence="4 5" key="1">
    <citation type="submission" date="2016-10" db="EMBL/GenBank/DDBJ databases">
        <title>Genome Sequence of Pseudomonas putida GM4FR.</title>
        <authorList>
            <person name="Poehlein A."/>
            <person name="Wemheuer F."/>
            <person name="Hollensteiner J."/>
            <person name="Wemheuer B."/>
        </authorList>
    </citation>
    <scope>NUCLEOTIDE SEQUENCE [LARGE SCALE GENOMIC DNA]</scope>
    <source>
        <strain evidence="4 5">GM4FR</strain>
    </source>
</reference>
<dbReference type="Pfam" id="PF12974">
    <property type="entry name" value="Phosphonate-bd"/>
    <property type="match status" value="1"/>
</dbReference>
<protein>
    <recommendedName>
        <fullName evidence="6">Phosphonate ABC transporter substrate-binding protein</fullName>
    </recommendedName>
</protein>
<dbReference type="NCBIfam" id="TIGR01098">
    <property type="entry name" value="3A0109s03R"/>
    <property type="match status" value="1"/>
</dbReference>
<dbReference type="GO" id="GO:0043190">
    <property type="term" value="C:ATP-binding cassette (ABC) transporter complex"/>
    <property type="evidence" value="ECO:0007669"/>
    <property type="project" value="InterPro"/>
</dbReference>
<accession>A0A1Q9QZC9</accession>
<proteinExistence type="inferred from homology"/>
<dbReference type="SUPFAM" id="SSF53850">
    <property type="entry name" value="Periplasmic binding protein-like II"/>
    <property type="match status" value="1"/>
</dbReference>
<sequence length="290" mass="31670">MRALTRLFCLMFATLFSLSVYAECRQPSLRIAVIPKKSMEELMKDYQPLLERLSDTLGIPVSIVPASSYESVVDAVVSGGVDIAWLGPASYALAQQRDPRIEPFASLAIKNGYFTPAGHHYQALLLAKREVAGDLEALRGKRGALSDPASTSGSVVPNVEFAAQVGMPLSRFFGSVAYSGSHDKSIDALLEGRVDAAFVASVRADAYLNSGRINRDTFNVLWRSERIYYDPYVFRGNLCAEYKALIRKAMLENQDGLAAFLASQDASSIAPVSRAEYAPLLRMMETRPGG</sequence>
<evidence type="ECO:0000313" key="4">
    <source>
        <dbReference type="EMBL" id="OLS60488.1"/>
    </source>
</evidence>
<dbReference type="Gene3D" id="3.40.190.10">
    <property type="entry name" value="Periplasmic binding protein-like II"/>
    <property type="match status" value="2"/>
</dbReference>
<comment type="similarity">
    <text evidence="1">Belongs to the phosphate/phosphite/phosphonate binding protein family.</text>
</comment>
<evidence type="ECO:0000256" key="2">
    <source>
        <dbReference type="ARBA" id="ARBA00022729"/>
    </source>
</evidence>
<dbReference type="AlphaFoldDB" id="A0A1Q9QZC9"/>
<gene>
    <name evidence="4" type="ORF">PSEMO_48990</name>
</gene>
<keyword evidence="2 3" id="KW-0732">Signal</keyword>
<name>A0A1Q9QZC9_PSEPU</name>
<feature type="signal peptide" evidence="3">
    <location>
        <begin position="1"/>
        <end position="22"/>
    </location>
</feature>
<evidence type="ECO:0000313" key="5">
    <source>
        <dbReference type="Proteomes" id="UP000186736"/>
    </source>
</evidence>
<dbReference type="InterPro" id="IPR005770">
    <property type="entry name" value="PhnD"/>
</dbReference>
<feature type="chain" id="PRO_5012209611" description="Phosphonate ABC transporter substrate-binding protein" evidence="3">
    <location>
        <begin position="23"/>
        <end position="290"/>
    </location>
</feature>
<organism evidence="4 5">
    <name type="scientific">Pseudomonas putida</name>
    <name type="common">Arthrobacter siderocapsulatus</name>
    <dbReference type="NCBI Taxonomy" id="303"/>
    <lineage>
        <taxon>Bacteria</taxon>
        <taxon>Pseudomonadati</taxon>
        <taxon>Pseudomonadota</taxon>
        <taxon>Gammaproteobacteria</taxon>
        <taxon>Pseudomonadales</taxon>
        <taxon>Pseudomonadaceae</taxon>
        <taxon>Pseudomonas</taxon>
    </lineage>
</organism>